<dbReference type="Proteomes" id="UP000218165">
    <property type="component" value="Chromosome"/>
</dbReference>
<dbReference type="OrthoDB" id="509705at2"/>
<evidence type="ECO:0000256" key="1">
    <source>
        <dbReference type="ARBA" id="ARBA00022679"/>
    </source>
</evidence>
<sequence length="320" mass="34930">MKKLIVYPNASRGGVAAVIRGRAVAEPQTEFHCIFFNDRGGRDAYSDLPNVHVRVVQKVRSHNYISYSAREHNYVQVSVIASPETVEKTELPEMTPLVYEFHSSNMEIIAREIDALAFNKLDRIVAPTRFMAQKIASSLPARSKVQTDVQPNLVDSTSFYAGPARLHQLDPVRIPLIWIGRFDKGKGFTSFLRLLSLLPDSYVGVAVTSIENDPARAAEFLGEAGAAGVSARVSLLLNLPQFKLGEMYREAVSLGGALISTSLMESFGYAVAEALACELPIHAFELPVFAEHDDPAGRLHQVPIGDVIALADSVQGVARG</sequence>
<protein>
    <recommendedName>
        <fullName evidence="2">Glycosyl transferase family 1 domain-containing protein</fullName>
    </recommendedName>
</protein>
<dbReference type="KEGG" id="brz:CFK38_04635"/>
<name>A0A291GLF7_9MICO</name>
<dbReference type="Pfam" id="PF00534">
    <property type="entry name" value="Glycos_transf_1"/>
    <property type="match status" value="1"/>
</dbReference>
<proteinExistence type="predicted"/>
<gene>
    <name evidence="3" type="ORF">CFK38_04635</name>
</gene>
<reference evidence="4" key="1">
    <citation type="submission" date="2017-09" db="EMBL/GenBank/DDBJ databases">
        <title>Brachybacterium sp. VM2412.</title>
        <authorList>
            <person name="Tak E.J."/>
            <person name="Bae J.-W."/>
        </authorList>
    </citation>
    <scope>NUCLEOTIDE SEQUENCE [LARGE SCALE GENOMIC DNA]</scope>
    <source>
        <strain evidence="4">VM2412</strain>
    </source>
</reference>
<organism evidence="3 4">
    <name type="scientific">Brachybacterium vulturis</name>
    <dbReference type="NCBI Taxonomy" id="2017484"/>
    <lineage>
        <taxon>Bacteria</taxon>
        <taxon>Bacillati</taxon>
        <taxon>Actinomycetota</taxon>
        <taxon>Actinomycetes</taxon>
        <taxon>Micrococcales</taxon>
        <taxon>Dermabacteraceae</taxon>
        <taxon>Brachybacterium</taxon>
    </lineage>
</organism>
<dbReference type="SUPFAM" id="SSF53756">
    <property type="entry name" value="UDP-Glycosyltransferase/glycogen phosphorylase"/>
    <property type="match status" value="1"/>
</dbReference>
<evidence type="ECO:0000313" key="4">
    <source>
        <dbReference type="Proteomes" id="UP000218165"/>
    </source>
</evidence>
<dbReference type="PANTHER" id="PTHR12526:SF626">
    <property type="entry name" value="GLL4300 PROTEIN"/>
    <property type="match status" value="1"/>
</dbReference>
<keyword evidence="1" id="KW-0808">Transferase</keyword>
<feature type="domain" description="Glycosyl transferase family 1" evidence="2">
    <location>
        <begin position="176"/>
        <end position="285"/>
    </location>
</feature>
<evidence type="ECO:0000313" key="3">
    <source>
        <dbReference type="EMBL" id="ATG50892.1"/>
    </source>
</evidence>
<evidence type="ECO:0000259" key="2">
    <source>
        <dbReference type="Pfam" id="PF00534"/>
    </source>
</evidence>
<dbReference type="EMBL" id="CP023563">
    <property type="protein sequence ID" value="ATG50892.1"/>
    <property type="molecule type" value="Genomic_DNA"/>
</dbReference>
<dbReference type="GO" id="GO:0016757">
    <property type="term" value="F:glycosyltransferase activity"/>
    <property type="evidence" value="ECO:0007669"/>
    <property type="project" value="InterPro"/>
</dbReference>
<dbReference type="PANTHER" id="PTHR12526">
    <property type="entry name" value="GLYCOSYLTRANSFERASE"/>
    <property type="match status" value="1"/>
</dbReference>
<dbReference type="Gene3D" id="3.40.50.2000">
    <property type="entry name" value="Glycogen Phosphorylase B"/>
    <property type="match status" value="2"/>
</dbReference>
<accession>A0A291GLF7</accession>
<keyword evidence="4" id="KW-1185">Reference proteome</keyword>
<dbReference type="RefSeq" id="WP_096802031.1">
    <property type="nucleotide sequence ID" value="NZ_CP023563.1"/>
</dbReference>
<dbReference type="AlphaFoldDB" id="A0A291GLF7"/>
<dbReference type="InterPro" id="IPR001296">
    <property type="entry name" value="Glyco_trans_1"/>
</dbReference>